<accession>G2DE87</accession>
<dbReference type="PATRIC" id="fig|1048808.3.peg.1930"/>
<feature type="transmembrane region" description="Helical" evidence="1">
    <location>
        <begin position="256"/>
        <end position="274"/>
    </location>
</feature>
<dbReference type="EMBL" id="AFOC01000050">
    <property type="protein sequence ID" value="EGV51097.1"/>
    <property type="molecule type" value="Genomic_DNA"/>
</dbReference>
<evidence type="ECO:0000313" key="3">
    <source>
        <dbReference type="Proteomes" id="UP000004491"/>
    </source>
</evidence>
<organism evidence="2 3">
    <name type="scientific">endosymbiont of Riftia pachyptila</name>
    <name type="common">vent Ph05</name>
    <dbReference type="NCBI Taxonomy" id="1048808"/>
    <lineage>
        <taxon>Bacteria</taxon>
        <taxon>Pseudomonadati</taxon>
        <taxon>Pseudomonadota</taxon>
        <taxon>Gammaproteobacteria</taxon>
        <taxon>sulfur-oxidizing symbionts</taxon>
    </lineage>
</organism>
<gene>
    <name evidence="2" type="ORF">Rifp1Sym_bw00320</name>
</gene>
<protein>
    <recommendedName>
        <fullName evidence="4">Transglutaminase-like domain-containing protein</fullName>
    </recommendedName>
</protein>
<dbReference type="Proteomes" id="UP000004491">
    <property type="component" value="Unassembled WGS sequence"/>
</dbReference>
<reference evidence="2" key="1">
    <citation type="journal article" date="2011" name="ISME J.">
        <title>The endosymbionts of the deep-sea tubeworms Riftia pachyptila and Tevnia jerichonana share an identical physiology as revealed by proteogenomic analyses.</title>
        <authorList>
            <person name="Gardebrecht A."/>
            <person name="Markert S."/>
            <person name="Felbeck H."/>
            <person name="Thuermer A."/>
            <person name="Albrecht D."/>
            <person name="Wollherr A."/>
            <person name="Kabisch J."/>
            <person name="Lehmann R."/>
            <person name="Daniel R."/>
            <person name="Liesegang H."/>
            <person name="Hecker M."/>
            <person name="Sievert S.M."/>
            <person name="Schweder T."/>
        </authorList>
    </citation>
    <scope>NUCLEOTIDE SEQUENCE [LARGE SCALE GENOMIC DNA]</scope>
</reference>
<keyword evidence="1" id="KW-0812">Transmembrane</keyword>
<keyword evidence="1" id="KW-0472">Membrane</keyword>
<proteinExistence type="predicted"/>
<evidence type="ECO:0008006" key="4">
    <source>
        <dbReference type="Google" id="ProtNLM"/>
    </source>
</evidence>
<dbReference type="AlphaFoldDB" id="G2DE87"/>
<keyword evidence="1" id="KW-1133">Transmembrane helix</keyword>
<evidence type="ECO:0000256" key="1">
    <source>
        <dbReference type="SAM" id="Phobius"/>
    </source>
</evidence>
<keyword evidence="3" id="KW-1185">Reference proteome</keyword>
<name>G2DE87_9GAMM</name>
<comment type="caution">
    <text evidence="2">The sequence shown here is derived from an EMBL/GenBank/DDBJ whole genome shotgun (WGS) entry which is preliminary data.</text>
</comment>
<sequence>MMKRLSIDATAALVLGALLLLVNLIGLFRTMEEPDLLLDNRATFKGDKQLILAEMLPQADRKPGEDIETYFKRLNQLVNGSIAHLWHSDDAKYRYHGHVPPWENYILWTLGYLWSERVGQYEFFDWRKAVERGIGLCSQHALVISGILEENGIESSIVGLEEHVVATAKTTNGDWWILDPDYGVVIPHDLRTLEQQPELVSEYYAPSILNCSPPLKTKTCQDVAYMAGIYQSTENNHIYPSGHTGYSWKWYLIEKAAYLLKWAIPLLLFGYALFRFRQRRRLS</sequence>
<evidence type="ECO:0000313" key="2">
    <source>
        <dbReference type="EMBL" id="EGV51097.1"/>
    </source>
</evidence>